<sequence length="410" mass="47940">MSSANSFVEVLDRDSVADVLFDHASPATMYRIGWTCWMARRAVQDYSRRTFNINRHLRRFFDDPIGFRNLQAQTGTLISGAFAHGFLDRTLRDEACLDLYIYSQHALEVGLWVMQNGGKVYRFKRIHGQHPDFDSAVNAVVKGLYWPRDVQGDDGFETYHLGWYQNLLKFATHEEEPALAVRIFVSQYAPLKSLIEHNWHSTAFMNVISFYAAYSSHPFATFEKKTSLAFRFQGEEPFKIDQQMGYDVINSVQDLEKNPSKSFEVGRPRHLDDALSWVLPFDMRGISWPKLSPGNHHLSFDPCSLNSWSFIKRYFSRGTRIGTHHWQIKDEIFKFQYCYAEMDKDLRRIIEGHLKMERAKQWIFPNQERRTWHDEVLFDYKMGSLKTESLACRLLGIFGGRLSSRWHTSA</sequence>
<dbReference type="VEuPathDB" id="FungiDB:BD410DRAFT_840762"/>
<reference evidence="1 2" key="1">
    <citation type="submission" date="2018-06" db="EMBL/GenBank/DDBJ databases">
        <title>A transcriptomic atlas of mushroom development highlights an independent origin of complex multicellularity.</title>
        <authorList>
            <consortium name="DOE Joint Genome Institute"/>
            <person name="Krizsan K."/>
            <person name="Almasi E."/>
            <person name="Merenyi Z."/>
            <person name="Sahu N."/>
            <person name="Viragh M."/>
            <person name="Koszo T."/>
            <person name="Mondo S."/>
            <person name="Kiss B."/>
            <person name="Balint B."/>
            <person name="Kues U."/>
            <person name="Barry K."/>
            <person name="Hegedus J.C."/>
            <person name="Henrissat B."/>
            <person name="Johnson J."/>
            <person name="Lipzen A."/>
            <person name="Ohm R."/>
            <person name="Nagy I."/>
            <person name="Pangilinan J."/>
            <person name="Yan J."/>
            <person name="Xiong Y."/>
            <person name="Grigoriev I.V."/>
            <person name="Hibbett D.S."/>
            <person name="Nagy L.G."/>
        </authorList>
    </citation>
    <scope>NUCLEOTIDE SEQUENCE [LARGE SCALE GENOMIC DNA]</scope>
    <source>
        <strain evidence="1 2">SZMC22713</strain>
    </source>
</reference>
<evidence type="ECO:0000313" key="2">
    <source>
        <dbReference type="Proteomes" id="UP000294933"/>
    </source>
</evidence>
<dbReference type="Proteomes" id="UP000294933">
    <property type="component" value="Unassembled WGS sequence"/>
</dbReference>
<dbReference type="EMBL" id="ML170183">
    <property type="protein sequence ID" value="TDL21041.1"/>
    <property type="molecule type" value="Genomic_DNA"/>
</dbReference>
<dbReference type="AlphaFoldDB" id="A0A4Y7Q140"/>
<gene>
    <name evidence="1" type="ORF">BD410DRAFT_840762</name>
</gene>
<protein>
    <submittedName>
        <fullName evidence="1">Uncharacterized protein</fullName>
    </submittedName>
</protein>
<evidence type="ECO:0000313" key="1">
    <source>
        <dbReference type="EMBL" id="TDL21041.1"/>
    </source>
</evidence>
<keyword evidence="2" id="KW-1185">Reference proteome</keyword>
<dbReference type="STRING" id="50990.A0A4Y7Q140"/>
<accession>A0A4Y7Q140</accession>
<proteinExistence type="predicted"/>
<dbReference type="OrthoDB" id="3041043at2759"/>
<name>A0A4Y7Q140_9AGAM</name>
<organism evidence="1 2">
    <name type="scientific">Rickenella mellea</name>
    <dbReference type="NCBI Taxonomy" id="50990"/>
    <lineage>
        <taxon>Eukaryota</taxon>
        <taxon>Fungi</taxon>
        <taxon>Dikarya</taxon>
        <taxon>Basidiomycota</taxon>
        <taxon>Agaricomycotina</taxon>
        <taxon>Agaricomycetes</taxon>
        <taxon>Hymenochaetales</taxon>
        <taxon>Rickenellaceae</taxon>
        <taxon>Rickenella</taxon>
    </lineage>
</organism>